<dbReference type="PROSITE" id="PS51063">
    <property type="entry name" value="HTH_CRP_2"/>
    <property type="match status" value="1"/>
</dbReference>
<keyword evidence="1" id="KW-0805">Transcription regulation</keyword>
<protein>
    <submittedName>
        <fullName evidence="6">Transcriptional regulator</fullName>
    </submittedName>
</protein>
<dbReference type="Pfam" id="PF13545">
    <property type="entry name" value="HTH_Crp_2"/>
    <property type="match status" value="1"/>
</dbReference>
<dbReference type="Gene3D" id="2.60.120.10">
    <property type="entry name" value="Jelly Rolls"/>
    <property type="match status" value="1"/>
</dbReference>
<evidence type="ECO:0000256" key="3">
    <source>
        <dbReference type="ARBA" id="ARBA00023163"/>
    </source>
</evidence>
<dbReference type="GO" id="GO:0003677">
    <property type="term" value="F:DNA binding"/>
    <property type="evidence" value="ECO:0007669"/>
    <property type="project" value="UniProtKB-KW"/>
</dbReference>
<dbReference type="InterPro" id="IPR000595">
    <property type="entry name" value="cNMP-bd_dom"/>
</dbReference>
<evidence type="ECO:0000259" key="5">
    <source>
        <dbReference type="PROSITE" id="PS51063"/>
    </source>
</evidence>
<dbReference type="AlphaFoldDB" id="A0A2R5FCU9"/>
<dbReference type="InterPro" id="IPR014710">
    <property type="entry name" value="RmlC-like_jellyroll"/>
</dbReference>
<organism evidence="6 7">
    <name type="scientific">Novimethylophilus kurashikiensis</name>
    <dbReference type="NCBI Taxonomy" id="1825523"/>
    <lineage>
        <taxon>Bacteria</taxon>
        <taxon>Pseudomonadati</taxon>
        <taxon>Pseudomonadota</taxon>
        <taxon>Betaproteobacteria</taxon>
        <taxon>Nitrosomonadales</taxon>
        <taxon>Methylophilaceae</taxon>
        <taxon>Novimethylophilus</taxon>
    </lineage>
</organism>
<dbReference type="OrthoDB" id="9777588at2"/>
<name>A0A2R5FCU9_9PROT</name>
<keyword evidence="3" id="KW-0804">Transcription</keyword>
<dbReference type="SUPFAM" id="SSF51206">
    <property type="entry name" value="cAMP-binding domain-like"/>
    <property type="match status" value="1"/>
</dbReference>
<feature type="domain" description="HTH crp-type" evidence="5">
    <location>
        <begin position="150"/>
        <end position="219"/>
    </location>
</feature>
<evidence type="ECO:0000259" key="4">
    <source>
        <dbReference type="PROSITE" id="PS50042"/>
    </source>
</evidence>
<dbReference type="InterPro" id="IPR018490">
    <property type="entry name" value="cNMP-bd_dom_sf"/>
</dbReference>
<reference evidence="6 7" key="1">
    <citation type="journal article" date="2018" name="Environ. Microbiol.">
        <title>Isolation and genomic characterization of Novimethylophilus kurashikiensis gen. nov. sp. nov., a new lanthanide-dependent methylotrophic species of Methylophilaceae.</title>
        <authorList>
            <person name="Lv H."/>
            <person name="Sahin N."/>
            <person name="Tani A."/>
        </authorList>
    </citation>
    <scope>NUCLEOTIDE SEQUENCE [LARGE SCALE GENOMIC DNA]</scope>
    <source>
        <strain evidence="6 7">La2-4</strain>
    </source>
</reference>
<evidence type="ECO:0000256" key="2">
    <source>
        <dbReference type="ARBA" id="ARBA00023125"/>
    </source>
</evidence>
<dbReference type="InterPro" id="IPR050397">
    <property type="entry name" value="Env_Response_Regulators"/>
</dbReference>
<accession>A0A2R5FCU9</accession>
<keyword evidence="2" id="KW-0238">DNA-binding</keyword>
<evidence type="ECO:0000313" key="6">
    <source>
        <dbReference type="EMBL" id="GBG14753.1"/>
    </source>
</evidence>
<dbReference type="Pfam" id="PF00027">
    <property type="entry name" value="cNMP_binding"/>
    <property type="match status" value="1"/>
</dbReference>
<proteinExistence type="predicted"/>
<dbReference type="EMBL" id="BDOQ01000009">
    <property type="protein sequence ID" value="GBG14753.1"/>
    <property type="molecule type" value="Genomic_DNA"/>
</dbReference>
<evidence type="ECO:0000313" key="7">
    <source>
        <dbReference type="Proteomes" id="UP000245081"/>
    </source>
</evidence>
<dbReference type="PANTHER" id="PTHR24567:SF26">
    <property type="entry name" value="REGULATORY PROTEIN YEIL"/>
    <property type="match status" value="1"/>
</dbReference>
<comment type="caution">
    <text evidence="6">The sequence shown here is derived from an EMBL/GenBank/DDBJ whole genome shotgun (WGS) entry which is preliminary data.</text>
</comment>
<dbReference type="RefSeq" id="WP_109015928.1">
    <property type="nucleotide sequence ID" value="NZ_BDOQ01000009.1"/>
</dbReference>
<feature type="domain" description="Cyclic nucleotide-binding" evidence="4">
    <location>
        <begin position="15"/>
        <end position="136"/>
    </location>
</feature>
<dbReference type="SUPFAM" id="SSF46785">
    <property type="entry name" value="Winged helix' DNA-binding domain"/>
    <property type="match status" value="1"/>
</dbReference>
<dbReference type="InterPro" id="IPR036388">
    <property type="entry name" value="WH-like_DNA-bd_sf"/>
</dbReference>
<dbReference type="Proteomes" id="UP000245081">
    <property type="component" value="Unassembled WGS sequence"/>
</dbReference>
<keyword evidence="7" id="KW-1185">Reference proteome</keyword>
<gene>
    <name evidence="6" type="ORF">NMK_2354</name>
</gene>
<sequence length="230" mass="24863">MENTDIAPLLPKFSLFSELDPQQIATVAADTQRLSVHRGDILFHRGDPTSGLYLLASGQIKLAVTSPQGTEKIIGLIGPGESFGEAIIFLNHPFYPIYAQATAESNVLLVSKRVIFDLLERDASVARKMLAGLSMRNHQLVQDIESVSLLTSTQRLIGYLLQTGIESQDGNRLTLPASKSNIASLLNLTPETLSRTMLKLQQAGLIEVQGKDIVILSVAGLKRFGLNAGG</sequence>
<dbReference type="PROSITE" id="PS50042">
    <property type="entry name" value="CNMP_BINDING_3"/>
    <property type="match status" value="1"/>
</dbReference>
<dbReference type="PRINTS" id="PR00034">
    <property type="entry name" value="HTHCRP"/>
</dbReference>
<dbReference type="InterPro" id="IPR036390">
    <property type="entry name" value="WH_DNA-bd_sf"/>
</dbReference>
<dbReference type="PANTHER" id="PTHR24567">
    <property type="entry name" value="CRP FAMILY TRANSCRIPTIONAL REGULATORY PROTEIN"/>
    <property type="match status" value="1"/>
</dbReference>
<dbReference type="GO" id="GO:0003700">
    <property type="term" value="F:DNA-binding transcription factor activity"/>
    <property type="evidence" value="ECO:0007669"/>
    <property type="project" value="TreeGrafter"/>
</dbReference>
<dbReference type="SMART" id="SM00419">
    <property type="entry name" value="HTH_CRP"/>
    <property type="match status" value="1"/>
</dbReference>
<dbReference type="CDD" id="cd00038">
    <property type="entry name" value="CAP_ED"/>
    <property type="match status" value="1"/>
</dbReference>
<dbReference type="SMART" id="SM00100">
    <property type="entry name" value="cNMP"/>
    <property type="match status" value="1"/>
</dbReference>
<dbReference type="GO" id="GO:0005829">
    <property type="term" value="C:cytosol"/>
    <property type="evidence" value="ECO:0007669"/>
    <property type="project" value="TreeGrafter"/>
</dbReference>
<dbReference type="Gene3D" id="1.10.10.10">
    <property type="entry name" value="Winged helix-like DNA-binding domain superfamily/Winged helix DNA-binding domain"/>
    <property type="match status" value="1"/>
</dbReference>
<evidence type="ECO:0000256" key="1">
    <source>
        <dbReference type="ARBA" id="ARBA00023015"/>
    </source>
</evidence>
<dbReference type="InterPro" id="IPR012318">
    <property type="entry name" value="HTH_CRP"/>
</dbReference>